<dbReference type="GO" id="GO:0046872">
    <property type="term" value="F:metal ion binding"/>
    <property type="evidence" value="ECO:0007669"/>
    <property type="project" value="UniProtKB-KW"/>
</dbReference>
<evidence type="ECO:0000313" key="12">
    <source>
        <dbReference type="Proteomes" id="UP000320513"/>
    </source>
</evidence>
<dbReference type="InterPro" id="IPR035966">
    <property type="entry name" value="PKF_sf"/>
</dbReference>
<dbReference type="SUPFAM" id="SSF53784">
    <property type="entry name" value="Phosphofructokinase"/>
    <property type="match status" value="1"/>
</dbReference>
<evidence type="ECO:0000259" key="10">
    <source>
        <dbReference type="Pfam" id="PF00365"/>
    </source>
</evidence>
<dbReference type="OrthoDB" id="9802503at2"/>
<evidence type="ECO:0000256" key="5">
    <source>
        <dbReference type="ARBA" id="ARBA00022723"/>
    </source>
</evidence>
<evidence type="ECO:0000256" key="9">
    <source>
        <dbReference type="ARBA" id="ARBA00038478"/>
    </source>
</evidence>
<evidence type="ECO:0000256" key="7">
    <source>
        <dbReference type="ARBA" id="ARBA00022842"/>
    </source>
</evidence>
<dbReference type="UniPathway" id="UPA00109">
    <property type="reaction ID" value="UER00182"/>
</dbReference>
<keyword evidence="5" id="KW-0479">Metal-binding</keyword>
<dbReference type="AlphaFoldDB" id="A0A557XS02"/>
<dbReference type="GO" id="GO:0003872">
    <property type="term" value="F:6-phosphofructokinase activity"/>
    <property type="evidence" value="ECO:0007669"/>
    <property type="project" value="UniProtKB-EC"/>
</dbReference>
<evidence type="ECO:0000313" key="11">
    <source>
        <dbReference type="EMBL" id="TVS88726.1"/>
    </source>
</evidence>
<name>A0A557XS02_9MYCO</name>
<dbReference type="GO" id="GO:0005524">
    <property type="term" value="F:ATP binding"/>
    <property type="evidence" value="ECO:0007669"/>
    <property type="project" value="InterPro"/>
</dbReference>
<accession>A0A557XS02</accession>
<comment type="cofactor">
    <cofactor evidence="1">
        <name>Mg(2+)</name>
        <dbReference type="ChEBI" id="CHEBI:18420"/>
    </cofactor>
</comment>
<keyword evidence="3" id="KW-0963">Cytoplasm</keyword>
<keyword evidence="7" id="KW-0460">Magnesium</keyword>
<dbReference type="GO" id="GO:0016208">
    <property type="term" value="F:AMP binding"/>
    <property type="evidence" value="ECO:0007669"/>
    <property type="project" value="TreeGrafter"/>
</dbReference>
<proteinExistence type="inferred from homology"/>
<sequence length="378" mass="40069">MRSRIERIAVSTGGGDAPGLNAVINAATLAARNRGWEVVGIRDGFNGLLTPEDYPDGGLIELTRDRVRGIIHQGGTIIGTTNRGNPTAFPVHRPDGTWVEVDRTRELIDRFAEHRIDALILVGGDGSMSIGQHLHDAGLRLVGVPKTIDNDLDKTVSTFGFDTAVDFASQCIDRLFTTATSHGRIIVVEVMGRYAGWIALNAGMASGVHAILIPEIPFGLDPVAALIADRERHGAKFSIVCVAEGARPVGGEVSIVGRSPGQAERLGGIGAKVAAALEEMTGREARTVVLGHLLRGGSPTSFDRLLGLRFGGAAVRALDEGRSGVMVALDPPTVDYVPLAEATRRQKTVPLDCDSLLTARDMGINFGDEMPVHSTIGR</sequence>
<dbReference type="InterPro" id="IPR022953">
    <property type="entry name" value="ATP_PFK"/>
</dbReference>
<dbReference type="EC" id="2.7.1.11" evidence="11"/>
<dbReference type="EMBL" id="VMQU01000049">
    <property type="protein sequence ID" value="TVS88726.1"/>
    <property type="molecule type" value="Genomic_DNA"/>
</dbReference>
<protein>
    <submittedName>
        <fullName evidence="11">ATP-dependent 6-phosphofructokinase</fullName>
        <ecNumber evidence="11">2.7.1.11</ecNumber>
    </submittedName>
</protein>
<comment type="similarity">
    <text evidence="9">Belongs to the phosphofructokinase type A (PFKA) family.</text>
</comment>
<dbReference type="GO" id="GO:0070095">
    <property type="term" value="F:fructose-6-phosphate binding"/>
    <property type="evidence" value="ECO:0007669"/>
    <property type="project" value="TreeGrafter"/>
</dbReference>
<evidence type="ECO:0000256" key="8">
    <source>
        <dbReference type="ARBA" id="ARBA00023152"/>
    </source>
</evidence>
<dbReference type="GO" id="GO:0006002">
    <property type="term" value="P:fructose 6-phosphate metabolic process"/>
    <property type="evidence" value="ECO:0007669"/>
    <property type="project" value="InterPro"/>
</dbReference>
<keyword evidence="12" id="KW-1185">Reference proteome</keyword>
<dbReference type="Gene3D" id="3.40.50.450">
    <property type="match status" value="1"/>
</dbReference>
<dbReference type="PIRSF" id="PIRSF000532">
    <property type="entry name" value="ATP_PFK_prok"/>
    <property type="match status" value="1"/>
</dbReference>
<evidence type="ECO:0000256" key="4">
    <source>
        <dbReference type="ARBA" id="ARBA00022679"/>
    </source>
</evidence>
<dbReference type="PANTHER" id="PTHR13697:SF52">
    <property type="entry name" value="ATP-DEPENDENT 6-PHOSPHOFRUCTOKINASE 3"/>
    <property type="match status" value="1"/>
</dbReference>
<dbReference type="Proteomes" id="UP000320513">
    <property type="component" value="Unassembled WGS sequence"/>
</dbReference>
<dbReference type="PRINTS" id="PR00476">
    <property type="entry name" value="PHFRCTKINASE"/>
</dbReference>
<dbReference type="GO" id="GO:0048029">
    <property type="term" value="F:monosaccharide binding"/>
    <property type="evidence" value="ECO:0007669"/>
    <property type="project" value="TreeGrafter"/>
</dbReference>
<dbReference type="GO" id="GO:0061621">
    <property type="term" value="P:canonical glycolysis"/>
    <property type="evidence" value="ECO:0007669"/>
    <property type="project" value="TreeGrafter"/>
</dbReference>
<dbReference type="NCBIfam" id="NF002872">
    <property type="entry name" value="PRK03202.1"/>
    <property type="match status" value="1"/>
</dbReference>
<dbReference type="PANTHER" id="PTHR13697">
    <property type="entry name" value="PHOSPHOFRUCTOKINASE"/>
    <property type="match status" value="1"/>
</dbReference>
<evidence type="ECO:0000256" key="6">
    <source>
        <dbReference type="ARBA" id="ARBA00022777"/>
    </source>
</evidence>
<dbReference type="Pfam" id="PF00365">
    <property type="entry name" value="PFK"/>
    <property type="match status" value="1"/>
</dbReference>
<feature type="domain" description="Phosphofructokinase" evidence="10">
    <location>
        <begin position="7"/>
        <end position="318"/>
    </location>
</feature>
<dbReference type="PROSITE" id="PS00433">
    <property type="entry name" value="PHOSPHOFRUCTOKINASE"/>
    <property type="match status" value="1"/>
</dbReference>
<comment type="caution">
    <text evidence="11">The sequence shown here is derived from an EMBL/GenBank/DDBJ whole genome shotgun (WGS) entry which is preliminary data.</text>
</comment>
<dbReference type="RefSeq" id="WP_144952005.1">
    <property type="nucleotide sequence ID" value="NZ_VMQU01000049.1"/>
</dbReference>
<evidence type="ECO:0000256" key="3">
    <source>
        <dbReference type="ARBA" id="ARBA00022490"/>
    </source>
</evidence>
<evidence type="ECO:0000256" key="1">
    <source>
        <dbReference type="ARBA" id="ARBA00001946"/>
    </source>
</evidence>
<dbReference type="InterPro" id="IPR015912">
    <property type="entry name" value="Phosphofructokinase_CS"/>
</dbReference>
<gene>
    <name evidence="11" type="ORF">FPZ47_13495</name>
</gene>
<dbReference type="GO" id="GO:0030388">
    <property type="term" value="P:fructose 1,6-bisphosphate metabolic process"/>
    <property type="evidence" value="ECO:0007669"/>
    <property type="project" value="TreeGrafter"/>
</dbReference>
<dbReference type="Gene3D" id="3.40.50.460">
    <property type="entry name" value="Phosphofructokinase domain"/>
    <property type="match status" value="1"/>
</dbReference>
<organism evidence="11 12">
    <name type="scientific">Mycobacterium helveticum</name>
    <dbReference type="NCBI Taxonomy" id="2592811"/>
    <lineage>
        <taxon>Bacteria</taxon>
        <taxon>Bacillati</taxon>
        <taxon>Actinomycetota</taxon>
        <taxon>Actinomycetes</taxon>
        <taxon>Mycobacteriales</taxon>
        <taxon>Mycobacteriaceae</taxon>
        <taxon>Mycobacterium</taxon>
    </lineage>
</organism>
<comment type="pathway">
    <text evidence="2">Carbohydrate degradation; glycolysis; D-glyceraldehyde 3-phosphate and glycerone phosphate from D-glucose: step 3/4.</text>
</comment>
<dbReference type="GO" id="GO:0042802">
    <property type="term" value="F:identical protein binding"/>
    <property type="evidence" value="ECO:0007669"/>
    <property type="project" value="TreeGrafter"/>
</dbReference>
<evidence type="ECO:0000256" key="2">
    <source>
        <dbReference type="ARBA" id="ARBA00004679"/>
    </source>
</evidence>
<keyword evidence="8" id="KW-0324">Glycolysis</keyword>
<dbReference type="GO" id="GO:0005945">
    <property type="term" value="C:6-phosphofructokinase complex"/>
    <property type="evidence" value="ECO:0007669"/>
    <property type="project" value="TreeGrafter"/>
</dbReference>
<keyword evidence="6 11" id="KW-0418">Kinase</keyword>
<dbReference type="InterPro" id="IPR000023">
    <property type="entry name" value="Phosphofructokinase_dom"/>
</dbReference>
<keyword evidence="4 11" id="KW-0808">Transferase</keyword>
<reference evidence="11 12" key="1">
    <citation type="submission" date="2019-07" db="EMBL/GenBank/DDBJ databases">
        <title>New Mycobacterium species.</title>
        <authorList>
            <person name="Tortoli E."/>
            <person name="Ghielmetti G."/>
            <person name="Friedel U."/>
            <person name="Trovato A."/>
        </authorList>
    </citation>
    <scope>NUCLEOTIDE SEQUENCE [LARGE SCALE GENOMIC DNA]</scope>
    <source>
        <strain evidence="11 12">16-83</strain>
    </source>
</reference>
<dbReference type="InterPro" id="IPR012003">
    <property type="entry name" value="ATP_PFK_prok-type"/>
</dbReference>